<dbReference type="AlphaFoldDB" id="F2L4C9"/>
<dbReference type="STRING" id="999630.TUZN_1901"/>
<dbReference type="OrthoDB" id="56622at2157"/>
<dbReference type="HOGENOM" id="CLU_025894_0_2_2"/>
<dbReference type="InterPro" id="IPR036259">
    <property type="entry name" value="MFS_trans_sf"/>
</dbReference>
<dbReference type="SUPFAM" id="SSF103473">
    <property type="entry name" value="MFS general substrate transporter"/>
    <property type="match status" value="1"/>
</dbReference>
<dbReference type="Pfam" id="PF07690">
    <property type="entry name" value="MFS_1"/>
    <property type="match status" value="1"/>
</dbReference>
<dbReference type="PANTHER" id="PTHR23520:SF5">
    <property type="entry name" value="TRANSPORTER, PUTATIVE (AFU_ORTHOLOGUE AFUA_3G04000)-RELATED"/>
    <property type="match status" value="1"/>
</dbReference>
<keyword evidence="1" id="KW-0812">Transmembrane</keyword>
<dbReference type="InterPro" id="IPR011701">
    <property type="entry name" value="MFS"/>
</dbReference>
<evidence type="ECO:0000313" key="2">
    <source>
        <dbReference type="EMBL" id="AEA13361.1"/>
    </source>
</evidence>
<dbReference type="Gene3D" id="1.20.1250.20">
    <property type="entry name" value="MFS general substrate transporter like domains"/>
    <property type="match status" value="2"/>
</dbReference>
<proteinExistence type="predicted"/>
<dbReference type="eggNOG" id="arCOG00132">
    <property type="taxonomic scope" value="Archaea"/>
</dbReference>
<feature type="transmembrane region" description="Helical" evidence="1">
    <location>
        <begin position="355"/>
        <end position="375"/>
    </location>
</feature>
<dbReference type="Proteomes" id="UP000008138">
    <property type="component" value="Chromosome"/>
</dbReference>
<sequence length="385" mass="40326">MRNASYWGLILAGSLVGFIWGANQVALSIYLVKIGLDAAQIGAVYGVSTAAMTAGSLLWGYLADIYDRRRLYYALSFASATFTALMATARPFVVAASYISASLLNRGVVYSAILGDYAKARGLSNEAFSLSSSLSSFFAALGSLSASITAAGIPGFQTLFLLESLAIAVSAALLSLSEPIAAVERGGLSLNLRTLRSYWLLKRLIPESLIGLGAGVIIPLFSLWFYIKFHVAMGSLAVFYAASDLTLALGAASAPLIARALRSRVDAIVVLQSLATALLASMPFVGSAEVALSLFVARTALMNMANPLLSALINDLVPQEERGRVFGLWNTLSSVPRAVGPAIGGYLMGSGMIDAPLFITAGLYAVAVALFKALLGQAESRLARG</sequence>
<name>F2L4C9_THEU7</name>
<dbReference type="KEGG" id="tuz:TUZN_1901"/>
<protein>
    <submittedName>
        <fullName evidence="2">Major facilitator superfamily MFS_1</fullName>
    </submittedName>
</protein>
<accession>F2L4C9</accession>
<feature type="transmembrane region" description="Helical" evidence="1">
    <location>
        <begin position="204"/>
        <end position="227"/>
    </location>
</feature>
<feature type="transmembrane region" description="Helical" evidence="1">
    <location>
        <begin position="127"/>
        <end position="153"/>
    </location>
</feature>
<feature type="transmembrane region" description="Helical" evidence="1">
    <location>
        <begin position="38"/>
        <end position="59"/>
    </location>
</feature>
<feature type="transmembrane region" description="Helical" evidence="1">
    <location>
        <begin position="265"/>
        <end position="285"/>
    </location>
</feature>
<gene>
    <name evidence="2" type="ordered locus">TUZN_1901</name>
</gene>
<evidence type="ECO:0000313" key="3">
    <source>
        <dbReference type="Proteomes" id="UP000008138"/>
    </source>
</evidence>
<dbReference type="RefSeq" id="WP_013680696.1">
    <property type="nucleotide sequence ID" value="NC_015315.1"/>
</dbReference>
<reference key="2">
    <citation type="submission" date="2011-03" db="EMBL/GenBank/DDBJ databases">
        <title>Complete genome sequence of the thermoacidophilic crenarchaeon Thermoproteus uzoniensis 768-20.</title>
        <authorList>
            <person name="Mardanov A.V."/>
            <person name="Gumerov V.M."/>
            <person name="Beletsky A.V."/>
            <person name="Prokofeva M.I."/>
            <person name="Bonch-Osmolovskaya E.A."/>
            <person name="Ravin N.V."/>
            <person name="Skryabin K.G."/>
        </authorList>
    </citation>
    <scope>NUCLEOTIDE SEQUENCE</scope>
    <source>
        <strain>768-20</strain>
    </source>
</reference>
<feature type="transmembrane region" description="Helical" evidence="1">
    <location>
        <begin position="239"/>
        <end position="258"/>
    </location>
</feature>
<keyword evidence="1" id="KW-0472">Membrane</keyword>
<keyword evidence="1" id="KW-1133">Transmembrane helix</keyword>
<dbReference type="EMBL" id="CP002590">
    <property type="protein sequence ID" value="AEA13361.1"/>
    <property type="molecule type" value="Genomic_DNA"/>
</dbReference>
<feature type="transmembrane region" description="Helical" evidence="1">
    <location>
        <begin position="7"/>
        <end position="32"/>
    </location>
</feature>
<evidence type="ECO:0000256" key="1">
    <source>
        <dbReference type="SAM" id="Phobius"/>
    </source>
</evidence>
<dbReference type="GO" id="GO:0022857">
    <property type="term" value="F:transmembrane transporter activity"/>
    <property type="evidence" value="ECO:0007669"/>
    <property type="project" value="InterPro"/>
</dbReference>
<feature type="transmembrane region" description="Helical" evidence="1">
    <location>
        <begin position="71"/>
        <end position="89"/>
    </location>
</feature>
<organism evidence="2 3">
    <name type="scientific">Thermoproteus uzoniensis (strain 768-20)</name>
    <dbReference type="NCBI Taxonomy" id="999630"/>
    <lineage>
        <taxon>Archaea</taxon>
        <taxon>Thermoproteota</taxon>
        <taxon>Thermoprotei</taxon>
        <taxon>Thermoproteales</taxon>
        <taxon>Thermoproteaceae</taxon>
        <taxon>Thermoproteus</taxon>
    </lineage>
</organism>
<feature type="transmembrane region" description="Helical" evidence="1">
    <location>
        <begin position="159"/>
        <end position="183"/>
    </location>
</feature>
<feature type="transmembrane region" description="Helical" evidence="1">
    <location>
        <begin position="95"/>
        <end position="115"/>
    </location>
</feature>
<keyword evidence="3" id="KW-1185">Reference proteome</keyword>
<dbReference type="PANTHER" id="PTHR23520">
    <property type="entry name" value="TRANSPORTER, PUTATIVE (AFU_ORTHOLOGUE AFUA_3G04000)-RELATED"/>
    <property type="match status" value="1"/>
</dbReference>
<dbReference type="GeneID" id="10361414"/>
<reference evidence="2 3" key="1">
    <citation type="journal article" date="2011" name="J. Bacteriol.">
        <title>Complete genome sequence of the thermoacidophilic crenarchaeon Thermoproteus uzoniensis 768-20.</title>
        <authorList>
            <person name="Mardanov A.V."/>
            <person name="Gumerov V.M."/>
            <person name="Beletsky A.V."/>
            <person name="Prokofeva M.I."/>
            <person name="Bonch-Osmolovskaya E.A."/>
            <person name="Ravin N.V."/>
            <person name="Skryabin K.G."/>
        </authorList>
    </citation>
    <scope>NUCLEOTIDE SEQUENCE [LARGE SCALE GENOMIC DNA]</scope>
    <source>
        <strain evidence="2 3">768-20</strain>
    </source>
</reference>